<comment type="pathway">
    <text evidence="2">Glycolipid biosynthesis; glycosylphosphatidylinositol-anchor biosynthesis.</text>
</comment>
<keyword evidence="6" id="KW-0256">Endoplasmic reticulum</keyword>
<feature type="transmembrane region" description="Helical" evidence="9">
    <location>
        <begin position="344"/>
        <end position="360"/>
    </location>
</feature>
<keyword evidence="8 9" id="KW-0472">Membrane</keyword>
<name>A0A9D4UWJ8_ADICA</name>
<keyword evidence="5 9" id="KW-0812">Transmembrane</keyword>
<protein>
    <recommendedName>
        <fullName evidence="12">Phosphatidylinositol glycan anchor biosynthesis class U protein</fullName>
    </recommendedName>
</protein>
<dbReference type="GO" id="GO:0016255">
    <property type="term" value="P:attachment of GPI anchor to protein"/>
    <property type="evidence" value="ECO:0007669"/>
    <property type="project" value="InterPro"/>
</dbReference>
<keyword evidence="7 9" id="KW-1133">Transmembrane helix</keyword>
<evidence type="ECO:0000313" key="11">
    <source>
        <dbReference type="Proteomes" id="UP000886520"/>
    </source>
</evidence>
<evidence type="ECO:0000256" key="1">
    <source>
        <dbReference type="ARBA" id="ARBA00004477"/>
    </source>
</evidence>
<dbReference type="Proteomes" id="UP000886520">
    <property type="component" value="Chromosome 9"/>
</dbReference>
<sequence length="491" mass="54394">MGKVALNMKVLSAIKITEAAFPLLYAVAEGYWLKHIGHSPYAGSAYHGSPLLLAIFGPLTTSRAGGTPALKLSLSFLCVIADLAAAVLLVEIGRHLQFAQSKQFSFLGLTRLIKDEGRTNPGVGEIAAMFYLWNPFTILSCVGGCTSSIENAMIILSLYGAVTGNVPLAAFGWVIATHCSLYPAILLIPIGLSLTVGIDHPPKKLFKRANFCEPFTKESVSSSSLASGKRIVASCAEQDLSTETSFKFEATKLRDLMIWCTLWWAYVLILCKISVGKLGGLQKMFSETYGFILNVEELSPNLGLFWYFFTEVFDFFRPFFLLVFHANILFMILPLTIRLHHRPLFLAFVFCSIVAMLKAYPSVGDAALYLGLMPLFITELTGMRFTFFLLNGYIGVALLSPVMYNLWIWRGTGNANFYFAMALSYACVQLILLVESGTYKRKQTYYGSNVEHKFLKNIPSARGQPFEQVAGFAGSWCDCSLDRINLQHCIL</sequence>
<evidence type="ECO:0000256" key="2">
    <source>
        <dbReference type="ARBA" id="ARBA00004687"/>
    </source>
</evidence>
<keyword evidence="4" id="KW-0337">GPI-anchor biosynthesis</keyword>
<evidence type="ECO:0000256" key="9">
    <source>
        <dbReference type="SAM" id="Phobius"/>
    </source>
</evidence>
<feature type="transmembrane region" description="Helical" evidence="9">
    <location>
        <begin position="256"/>
        <end position="275"/>
    </location>
</feature>
<comment type="caution">
    <text evidence="10">The sequence shown here is derived from an EMBL/GenBank/DDBJ whole genome shotgun (WGS) entry which is preliminary data.</text>
</comment>
<comment type="similarity">
    <text evidence="3">Belongs to the PIGU family.</text>
</comment>
<evidence type="ECO:0000313" key="10">
    <source>
        <dbReference type="EMBL" id="KAI5075334.1"/>
    </source>
</evidence>
<dbReference type="Pfam" id="PF06728">
    <property type="entry name" value="PIG-U"/>
    <property type="match status" value="1"/>
</dbReference>
<dbReference type="PANTHER" id="PTHR13121">
    <property type="entry name" value="GPI TRANSAMIDASE COMPONENT PIG-U"/>
    <property type="match status" value="1"/>
</dbReference>
<accession>A0A9D4UWJ8</accession>
<feature type="transmembrane region" description="Helical" evidence="9">
    <location>
        <begin position="390"/>
        <end position="409"/>
    </location>
</feature>
<feature type="transmembrane region" description="Helical" evidence="9">
    <location>
        <begin position="181"/>
        <end position="198"/>
    </location>
</feature>
<comment type="subcellular location">
    <subcellularLocation>
        <location evidence="1">Endoplasmic reticulum membrane</location>
        <topology evidence="1">Multi-pass membrane protein</topology>
    </subcellularLocation>
</comment>
<evidence type="ECO:0008006" key="12">
    <source>
        <dbReference type="Google" id="ProtNLM"/>
    </source>
</evidence>
<evidence type="ECO:0000256" key="8">
    <source>
        <dbReference type="ARBA" id="ARBA00023136"/>
    </source>
</evidence>
<dbReference type="PANTHER" id="PTHR13121:SF0">
    <property type="entry name" value="PHOSPHATIDYLINOSITOL GLYCAN ANCHOR BIOSYNTHESIS CLASS U PROTEIN"/>
    <property type="match status" value="1"/>
</dbReference>
<dbReference type="EMBL" id="JABFUD020000009">
    <property type="protein sequence ID" value="KAI5075334.1"/>
    <property type="molecule type" value="Genomic_DNA"/>
</dbReference>
<evidence type="ECO:0000256" key="3">
    <source>
        <dbReference type="ARBA" id="ARBA00010026"/>
    </source>
</evidence>
<evidence type="ECO:0000256" key="5">
    <source>
        <dbReference type="ARBA" id="ARBA00022692"/>
    </source>
</evidence>
<dbReference type="GO" id="GO:0006506">
    <property type="term" value="P:GPI anchor biosynthetic process"/>
    <property type="evidence" value="ECO:0007669"/>
    <property type="project" value="UniProtKB-KW"/>
</dbReference>
<reference evidence="10" key="1">
    <citation type="submission" date="2021-01" db="EMBL/GenBank/DDBJ databases">
        <title>Adiantum capillus-veneris genome.</title>
        <authorList>
            <person name="Fang Y."/>
            <person name="Liao Q."/>
        </authorList>
    </citation>
    <scope>NUCLEOTIDE SEQUENCE</scope>
    <source>
        <strain evidence="10">H3</strain>
        <tissue evidence="10">Leaf</tissue>
    </source>
</reference>
<feature type="transmembrane region" description="Helical" evidence="9">
    <location>
        <begin position="315"/>
        <end position="337"/>
    </location>
</feature>
<feature type="transmembrane region" description="Helical" evidence="9">
    <location>
        <begin position="156"/>
        <end position="175"/>
    </location>
</feature>
<dbReference type="AlphaFoldDB" id="A0A9D4UWJ8"/>
<keyword evidence="11" id="KW-1185">Reference proteome</keyword>
<feature type="transmembrane region" description="Helical" evidence="9">
    <location>
        <begin position="415"/>
        <end position="434"/>
    </location>
</feature>
<organism evidence="10 11">
    <name type="scientific">Adiantum capillus-veneris</name>
    <name type="common">Maidenhair fern</name>
    <dbReference type="NCBI Taxonomy" id="13818"/>
    <lineage>
        <taxon>Eukaryota</taxon>
        <taxon>Viridiplantae</taxon>
        <taxon>Streptophyta</taxon>
        <taxon>Embryophyta</taxon>
        <taxon>Tracheophyta</taxon>
        <taxon>Polypodiopsida</taxon>
        <taxon>Polypodiidae</taxon>
        <taxon>Polypodiales</taxon>
        <taxon>Pteridineae</taxon>
        <taxon>Pteridaceae</taxon>
        <taxon>Vittarioideae</taxon>
        <taxon>Adiantum</taxon>
    </lineage>
</organism>
<proteinExistence type="inferred from homology"/>
<dbReference type="OrthoDB" id="549017at2759"/>
<dbReference type="InterPro" id="IPR009600">
    <property type="entry name" value="PIG-U"/>
</dbReference>
<dbReference type="GO" id="GO:0042765">
    <property type="term" value="C:GPI-anchor transamidase complex"/>
    <property type="evidence" value="ECO:0007669"/>
    <property type="project" value="InterPro"/>
</dbReference>
<evidence type="ECO:0000256" key="4">
    <source>
        <dbReference type="ARBA" id="ARBA00022502"/>
    </source>
</evidence>
<gene>
    <name evidence="10" type="ORF">GOP47_0009410</name>
</gene>
<evidence type="ECO:0000256" key="7">
    <source>
        <dbReference type="ARBA" id="ARBA00022989"/>
    </source>
</evidence>
<evidence type="ECO:0000256" key="6">
    <source>
        <dbReference type="ARBA" id="ARBA00022824"/>
    </source>
</evidence>
<feature type="transmembrane region" description="Helical" evidence="9">
    <location>
        <begin position="72"/>
        <end position="92"/>
    </location>
</feature>